<comment type="catalytic activity">
    <reaction evidence="1">
        <text>ATP + protein L-histidine = ADP + protein N-phospho-L-histidine.</text>
        <dbReference type="EC" id="2.7.13.3"/>
    </reaction>
</comment>
<protein>
    <recommendedName>
        <fullName evidence="2">histidine kinase</fullName>
        <ecNumber evidence="2">2.7.13.3</ecNumber>
    </recommendedName>
</protein>
<dbReference type="InterPro" id="IPR011006">
    <property type="entry name" value="CheY-like_superfamily"/>
</dbReference>
<dbReference type="EMBL" id="FORI01000008">
    <property type="protein sequence ID" value="SFI92042.1"/>
    <property type="molecule type" value="Genomic_DNA"/>
</dbReference>
<dbReference type="FunFam" id="3.30.565.10:FF:000006">
    <property type="entry name" value="Sensor histidine kinase WalK"/>
    <property type="match status" value="1"/>
</dbReference>
<dbReference type="FunFam" id="1.10.287.130:FF:000001">
    <property type="entry name" value="Two-component sensor histidine kinase"/>
    <property type="match status" value="1"/>
</dbReference>
<dbReference type="PROSITE" id="PS50110">
    <property type="entry name" value="RESPONSE_REGULATORY"/>
    <property type="match status" value="1"/>
</dbReference>
<dbReference type="GO" id="GO:0005886">
    <property type="term" value="C:plasma membrane"/>
    <property type="evidence" value="ECO:0007669"/>
    <property type="project" value="TreeGrafter"/>
</dbReference>
<feature type="domain" description="Response regulatory" evidence="11">
    <location>
        <begin position="455"/>
        <end position="576"/>
    </location>
</feature>
<name>A0A1I3M4Z8_9SPIR</name>
<dbReference type="InterPro" id="IPR036097">
    <property type="entry name" value="HisK_dim/P_sf"/>
</dbReference>
<feature type="modified residue" description="4-aspartylphosphate" evidence="8">
    <location>
        <position position="507"/>
    </location>
</feature>
<feature type="domain" description="Histidine kinase" evidence="10">
    <location>
        <begin position="211"/>
        <end position="434"/>
    </location>
</feature>
<evidence type="ECO:0000259" key="10">
    <source>
        <dbReference type="PROSITE" id="PS50109"/>
    </source>
</evidence>
<evidence type="ECO:0000256" key="1">
    <source>
        <dbReference type="ARBA" id="ARBA00000085"/>
    </source>
</evidence>
<dbReference type="GO" id="GO:0009927">
    <property type="term" value="F:histidine phosphotransfer kinase activity"/>
    <property type="evidence" value="ECO:0007669"/>
    <property type="project" value="TreeGrafter"/>
</dbReference>
<dbReference type="PRINTS" id="PR00344">
    <property type="entry name" value="BCTRLSENSOR"/>
</dbReference>
<gene>
    <name evidence="12" type="ORF">SAMN04487775_10850</name>
</gene>
<dbReference type="InterPro" id="IPR003661">
    <property type="entry name" value="HisK_dim/P_dom"/>
</dbReference>
<organism evidence="12 13">
    <name type="scientific">Treponema bryantii</name>
    <dbReference type="NCBI Taxonomy" id="163"/>
    <lineage>
        <taxon>Bacteria</taxon>
        <taxon>Pseudomonadati</taxon>
        <taxon>Spirochaetota</taxon>
        <taxon>Spirochaetia</taxon>
        <taxon>Spirochaetales</taxon>
        <taxon>Treponemataceae</taxon>
        <taxon>Treponema</taxon>
    </lineage>
</organism>
<dbReference type="PANTHER" id="PTHR43047">
    <property type="entry name" value="TWO-COMPONENT HISTIDINE PROTEIN KINASE"/>
    <property type="match status" value="1"/>
</dbReference>
<dbReference type="EC" id="2.7.13.3" evidence="2"/>
<dbReference type="Pfam" id="PF00512">
    <property type="entry name" value="HisKA"/>
    <property type="match status" value="1"/>
</dbReference>
<dbReference type="CDD" id="cd00082">
    <property type="entry name" value="HisKA"/>
    <property type="match status" value="1"/>
</dbReference>
<evidence type="ECO:0000259" key="11">
    <source>
        <dbReference type="PROSITE" id="PS50110"/>
    </source>
</evidence>
<evidence type="ECO:0000256" key="8">
    <source>
        <dbReference type="PROSITE-ProRule" id="PRU00169"/>
    </source>
</evidence>
<keyword evidence="9" id="KW-0812">Transmembrane</keyword>
<dbReference type="RefSeq" id="WP_074932637.1">
    <property type="nucleotide sequence ID" value="NZ_FORI01000008.1"/>
</dbReference>
<evidence type="ECO:0000256" key="2">
    <source>
        <dbReference type="ARBA" id="ARBA00012438"/>
    </source>
</evidence>
<dbReference type="Gene3D" id="3.40.50.2300">
    <property type="match status" value="1"/>
</dbReference>
<dbReference type="SMART" id="SM00387">
    <property type="entry name" value="HATPase_c"/>
    <property type="match status" value="1"/>
</dbReference>
<keyword evidence="13" id="KW-1185">Reference proteome</keyword>
<sequence>MLKNNRIIRRLFGEQFDIQHRLLNIIILVGMLGVSFACLMSIVLHQNSFTQILSFTCLGLFILIFWIANSLKRSQLAIIVFSIIFDNFILPSLYIASGGIEGGMPLWCLLGFVFPFLLIKGKSSIVVFIISISEFIALVIYSYYHPEIIMKMPSIKMVYFDMVMTMIAVVVIIASIFAYQTHIYQKQQKAIIKSVREANSAIKQKQDFISNVSHDIRTPMDSIIGFTELAKKNINNPEKLLDSLQKITLASDHLMNLINEVLDISKIDSGKSVVEDEMCSIHEIIDEVCQMMQHEVEKKKLKIELDYSMLDEDVLSCDRIRLNQILLNLVSNAVKYSYEGGTITIAVIQLSSDDESRIVNEFHVRDEGCGMTPEFIEHVFEPFARDKTSLVSAEGTGLGLTIAKSLTEIMGGTIEVVSELGKGSEFTATIPLSIPQLTEIEEEQDIVIYDFKGRRVLVVDDNQLNREILVEAMREEGFIVDEAIDGSFAIEKLRDSEPGTYELVILDLQMPVMDGFETAKIIRSFQEPKVSGIPIVALTADALPEEKTRAFNCGINAYLVKPVDMPSLLKVLMLFFRENKRS</sequence>
<dbReference type="OrthoDB" id="6192248at2"/>
<evidence type="ECO:0000256" key="5">
    <source>
        <dbReference type="ARBA" id="ARBA00022777"/>
    </source>
</evidence>
<feature type="transmembrane region" description="Helical" evidence="9">
    <location>
        <begin position="126"/>
        <end position="145"/>
    </location>
</feature>
<dbReference type="SMART" id="SM00388">
    <property type="entry name" value="HisKA"/>
    <property type="match status" value="1"/>
</dbReference>
<dbReference type="SUPFAM" id="SSF55874">
    <property type="entry name" value="ATPase domain of HSP90 chaperone/DNA topoisomerase II/histidine kinase"/>
    <property type="match status" value="1"/>
</dbReference>
<dbReference type="GO" id="GO:0000155">
    <property type="term" value="F:phosphorelay sensor kinase activity"/>
    <property type="evidence" value="ECO:0007669"/>
    <property type="project" value="InterPro"/>
</dbReference>
<keyword evidence="3 8" id="KW-0597">Phosphoprotein</keyword>
<evidence type="ECO:0000256" key="9">
    <source>
        <dbReference type="SAM" id="Phobius"/>
    </source>
</evidence>
<dbReference type="Gene3D" id="3.30.565.10">
    <property type="entry name" value="Histidine kinase-like ATPase, C-terminal domain"/>
    <property type="match status" value="1"/>
</dbReference>
<evidence type="ECO:0000256" key="7">
    <source>
        <dbReference type="ARBA" id="ARBA00023136"/>
    </source>
</evidence>
<dbReference type="SUPFAM" id="SSF47384">
    <property type="entry name" value="Homodimeric domain of signal transducing histidine kinase"/>
    <property type="match status" value="1"/>
</dbReference>
<dbReference type="InterPro" id="IPR036890">
    <property type="entry name" value="HATPase_C_sf"/>
</dbReference>
<dbReference type="Gene3D" id="1.10.287.130">
    <property type="match status" value="1"/>
</dbReference>
<keyword evidence="5 12" id="KW-0418">Kinase</keyword>
<evidence type="ECO:0000256" key="4">
    <source>
        <dbReference type="ARBA" id="ARBA00022679"/>
    </source>
</evidence>
<keyword evidence="4" id="KW-0808">Transferase</keyword>
<reference evidence="13" key="1">
    <citation type="submission" date="2016-10" db="EMBL/GenBank/DDBJ databases">
        <authorList>
            <person name="Varghese N."/>
            <person name="Submissions S."/>
        </authorList>
    </citation>
    <scope>NUCLEOTIDE SEQUENCE [LARGE SCALE GENOMIC DNA]</scope>
    <source>
        <strain evidence="13">XBD1002</strain>
    </source>
</reference>
<proteinExistence type="predicted"/>
<accession>A0A1I3M4Z8</accession>
<dbReference type="Pfam" id="PF02518">
    <property type="entry name" value="HATPase_c"/>
    <property type="match status" value="1"/>
</dbReference>
<keyword evidence="6" id="KW-0902">Two-component regulatory system</keyword>
<feature type="transmembrane region" description="Helical" evidence="9">
    <location>
        <begin position="157"/>
        <end position="179"/>
    </location>
</feature>
<evidence type="ECO:0000256" key="6">
    <source>
        <dbReference type="ARBA" id="ARBA00023012"/>
    </source>
</evidence>
<keyword evidence="9" id="KW-1133">Transmembrane helix</keyword>
<dbReference type="InterPro" id="IPR005467">
    <property type="entry name" value="His_kinase_dom"/>
</dbReference>
<dbReference type="PROSITE" id="PS50109">
    <property type="entry name" value="HIS_KIN"/>
    <property type="match status" value="1"/>
</dbReference>
<evidence type="ECO:0000313" key="13">
    <source>
        <dbReference type="Proteomes" id="UP000182737"/>
    </source>
</evidence>
<dbReference type="InterPro" id="IPR003594">
    <property type="entry name" value="HATPase_dom"/>
</dbReference>
<evidence type="ECO:0000256" key="3">
    <source>
        <dbReference type="ARBA" id="ARBA00022553"/>
    </source>
</evidence>
<dbReference type="CDD" id="cd17546">
    <property type="entry name" value="REC_hyHK_CKI1_RcsC-like"/>
    <property type="match status" value="1"/>
</dbReference>
<dbReference type="InterPro" id="IPR001789">
    <property type="entry name" value="Sig_transdc_resp-reg_receiver"/>
</dbReference>
<dbReference type="InterPro" id="IPR004358">
    <property type="entry name" value="Sig_transdc_His_kin-like_C"/>
</dbReference>
<dbReference type="Proteomes" id="UP000182737">
    <property type="component" value="Unassembled WGS sequence"/>
</dbReference>
<keyword evidence="7 9" id="KW-0472">Membrane</keyword>
<evidence type="ECO:0000313" key="12">
    <source>
        <dbReference type="EMBL" id="SFI92042.1"/>
    </source>
</evidence>
<feature type="transmembrane region" description="Helical" evidence="9">
    <location>
        <begin position="49"/>
        <end position="69"/>
    </location>
</feature>
<feature type="transmembrane region" description="Helical" evidence="9">
    <location>
        <begin position="21"/>
        <end position="43"/>
    </location>
</feature>
<dbReference type="SUPFAM" id="SSF52172">
    <property type="entry name" value="CheY-like"/>
    <property type="match status" value="1"/>
</dbReference>
<dbReference type="SMART" id="SM00448">
    <property type="entry name" value="REC"/>
    <property type="match status" value="1"/>
</dbReference>
<dbReference type="PANTHER" id="PTHR43047:SF72">
    <property type="entry name" value="OSMOSENSING HISTIDINE PROTEIN KINASE SLN1"/>
    <property type="match status" value="1"/>
</dbReference>
<dbReference type="AlphaFoldDB" id="A0A1I3M4Z8"/>
<dbReference type="Pfam" id="PF00072">
    <property type="entry name" value="Response_reg"/>
    <property type="match status" value="1"/>
</dbReference>
<feature type="transmembrane region" description="Helical" evidence="9">
    <location>
        <begin position="76"/>
        <end position="96"/>
    </location>
</feature>